<evidence type="ECO:0000256" key="1">
    <source>
        <dbReference type="SAM" id="MobiDB-lite"/>
    </source>
</evidence>
<reference evidence="2 3" key="1">
    <citation type="submission" date="2019-03" db="EMBL/GenBank/DDBJ databases">
        <title>First draft genome of Liparis tanakae, snailfish: a comprehensive survey of snailfish specific genes.</title>
        <authorList>
            <person name="Kim W."/>
            <person name="Song I."/>
            <person name="Jeong J.-H."/>
            <person name="Kim D."/>
            <person name="Kim S."/>
            <person name="Ryu S."/>
            <person name="Song J.Y."/>
            <person name="Lee S.K."/>
        </authorList>
    </citation>
    <scope>NUCLEOTIDE SEQUENCE [LARGE SCALE GENOMIC DNA]</scope>
    <source>
        <tissue evidence="2">Muscle</tissue>
    </source>
</reference>
<protein>
    <submittedName>
        <fullName evidence="2">Uncharacterized protein</fullName>
    </submittedName>
</protein>
<dbReference type="Proteomes" id="UP000314294">
    <property type="component" value="Unassembled WGS sequence"/>
</dbReference>
<feature type="region of interest" description="Disordered" evidence="1">
    <location>
        <begin position="1"/>
        <end position="87"/>
    </location>
</feature>
<dbReference type="EMBL" id="SRLO01000213">
    <property type="protein sequence ID" value="TNN66844.1"/>
    <property type="molecule type" value="Genomic_DNA"/>
</dbReference>
<evidence type="ECO:0000313" key="2">
    <source>
        <dbReference type="EMBL" id="TNN66844.1"/>
    </source>
</evidence>
<evidence type="ECO:0000313" key="3">
    <source>
        <dbReference type="Proteomes" id="UP000314294"/>
    </source>
</evidence>
<gene>
    <name evidence="2" type="ORF">EYF80_022913</name>
</gene>
<organism evidence="2 3">
    <name type="scientific">Liparis tanakae</name>
    <name type="common">Tanaka's snailfish</name>
    <dbReference type="NCBI Taxonomy" id="230148"/>
    <lineage>
        <taxon>Eukaryota</taxon>
        <taxon>Metazoa</taxon>
        <taxon>Chordata</taxon>
        <taxon>Craniata</taxon>
        <taxon>Vertebrata</taxon>
        <taxon>Euteleostomi</taxon>
        <taxon>Actinopterygii</taxon>
        <taxon>Neopterygii</taxon>
        <taxon>Teleostei</taxon>
        <taxon>Neoteleostei</taxon>
        <taxon>Acanthomorphata</taxon>
        <taxon>Eupercaria</taxon>
        <taxon>Perciformes</taxon>
        <taxon>Cottioidei</taxon>
        <taxon>Cottales</taxon>
        <taxon>Liparidae</taxon>
        <taxon>Liparis</taxon>
    </lineage>
</organism>
<dbReference type="AlphaFoldDB" id="A0A4Z2HPF8"/>
<feature type="compositionally biased region" description="Acidic residues" evidence="1">
    <location>
        <begin position="54"/>
        <end position="64"/>
    </location>
</feature>
<comment type="caution">
    <text evidence="2">The sequence shown here is derived from an EMBL/GenBank/DDBJ whole genome shotgun (WGS) entry which is preliminary data.</text>
</comment>
<sequence length="87" mass="9743">MAVATSSGVRKAHSRHARPRPAVLKQRSFPATYSAVKPRPAKATRGRGEREDRVEGEDQDDDQRCEDRHTLIKTGGEDDNYGIHECI</sequence>
<name>A0A4Z2HPF8_9TELE</name>
<proteinExistence type="predicted"/>
<accession>A0A4Z2HPF8</accession>
<feature type="compositionally biased region" description="Basic residues" evidence="1">
    <location>
        <begin position="10"/>
        <end position="19"/>
    </location>
</feature>
<keyword evidence="3" id="KW-1185">Reference proteome</keyword>